<sequence>MPRKDAPASGLISAQAQQDLISEGIENYELPKSLVTRIAKSALPDNAKMQKDTVLSLVKGSTVFINYLVTLRCYPTRNNLILLLRAHDVALSKQHKSISASDVLKALEMIEFGDLVDMLQAELQIYRDQSKSDKTKKASASANLASASTAAAVGKGKSTSASTASTPAPKSAKGKEKATILLPASALASARQSESRGAVPVTPGESVSAGPGVAMDVDGEDDRDVDIPVPADSDREGDAEIEEADEEQDVEEEEPEEVVDTVALEQEELRQDARGLDARAEDTAMEE</sequence>
<evidence type="ECO:0000256" key="1">
    <source>
        <dbReference type="ARBA" id="ARBA00004123"/>
    </source>
</evidence>
<dbReference type="InterPro" id="IPR051377">
    <property type="entry name" value="DNA_Pol-Epsilon_Subunit"/>
</dbReference>
<dbReference type="GO" id="GO:0031507">
    <property type="term" value="P:heterochromatin formation"/>
    <property type="evidence" value="ECO:0007669"/>
    <property type="project" value="TreeGrafter"/>
</dbReference>
<organism evidence="6 7">
    <name type="scientific">Mycena citricolor</name>
    <dbReference type="NCBI Taxonomy" id="2018698"/>
    <lineage>
        <taxon>Eukaryota</taxon>
        <taxon>Fungi</taxon>
        <taxon>Dikarya</taxon>
        <taxon>Basidiomycota</taxon>
        <taxon>Agaricomycotina</taxon>
        <taxon>Agaricomycetes</taxon>
        <taxon>Agaricomycetidae</taxon>
        <taxon>Agaricales</taxon>
        <taxon>Marasmiineae</taxon>
        <taxon>Mycenaceae</taxon>
        <taxon>Mycena</taxon>
    </lineage>
</organism>
<dbReference type="AlphaFoldDB" id="A0AAD2HLN9"/>
<gene>
    <name evidence="6" type="ORF">MYCIT1_LOCUS24217</name>
</gene>
<dbReference type="GO" id="GO:0006272">
    <property type="term" value="P:leading strand elongation"/>
    <property type="evidence" value="ECO:0007669"/>
    <property type="project" value="TreeGrafter"/>
</dbReference>
<dbReference type="GO" id="GO:0006974">
    <property type="term" value="P:DNA damage response"/>
    <property type="evidence" value="ECO:0007669"/>
    <property type="project" value="TreeGrafter"/>
</dbReference>
<keyword evidence="7" id="KW-1185">Reference proteome</keyword>
<evidence type="ECO:0000313" key="6">
    <source>
        <dbReference type="EMBL" id="CAK5276092.1"/>
    </source>
</evidence>
<evidence type="ECO:0000256" key="3">
    <source>
        <dbReference type="ARBA" id="ARBA00039775"/>
    </source>
</evidence>
<reference evidence="6" key="1">
    <citation type="submission" date="2023-11" db="EMBL/GenBank/DDBJ databases">
        <authorList>
            <person name="De Vega J J."/>
            <person name="De Vega J J."/>
        </authorList>
    </citation>
    <scope>NUCLEOTIDE SEQUENCE</scope>
</reference>
<accession>A0AAD2HLN9</accession>
<dbReference type="SUPFAM" id="SSF47113">
    <property type="entry name" value="Histone-fold"/>
    <property type="match status" value="1"/>
</dbReference>
<feature type="compositionally biased region" description="Basic and acidic residues" evidence="5">
    <location>
        <begin position="267"/>
        <end position="287"/>
    </location>
</feature>
<evidence type="ECO:0000256" key="4">
    <source>
        <dbReference type="ARBA" id="ARBA00042096"/>
    </source>
</evidence>
<protein>
    <recommendedName>
        <fullName evidence="3">DNA polymerase epsilon subunit D</fullName>
    </recommendedName>
    <alternativeName>
        <fullName evidence="4">DNA polymerase II subunit D</fullName>
    </alternativeName>
</protein>
<evidence type="ECO:0000313" key="7">
    <source>
        <dbReference type="Proteomes" id="UP001295794"/>
    </source>
</evidence>
<evidence type="ECO:0000256" key="5">
    <source>
        <dbReference type="SAM" id="MobiDB-lite"/>
    </source>
</evidence>
<dbReference type="PANTHER" id="PTHR46172:SF1">
    <property type="entry name" value="DNA POLYMERASE EPSILON SUBUNIT 3"/>
    <property type="match status" value="1"/>
</dbReference>
<dbReference type="Proteomes" id="UP001295794">
    <property type="component" value="Unassembled WGS sequence"/>
</dbReference>
<dbReference type="GO" id="GO:0046982">
    <property type="term" value="F:protein heterodimerization activity"/>
    <property type="evidence" value="ECO:0007669"/>
    <property type="project" value="InterPro"/>
</dbReference>
<feature type="compositionally biased region" description="Low complexity" evidence="5">
    <location>
        <begin position="149"/>
        <end position="171"/>
    </location>
</feature>
<comment type="caution">
    <text evidence="6">The sequence shown here is derived from an EMBL/GenBank/DDBJ whole genome shotgun (WGS) entry which is preliminary data.</text>
</comment>
<dbReference type="GO" id="GO:0008623">
    <property type="term" value="C:CHRAC"/>
    <property type="evidence" value="ECO:0007669"/>
    <property type="project" value="TreeGrafter"/>
</dbReference>
<feature type="region of interest" description="Disordered" evidence="5">
    <location>
        <begin position="149"/>
        <end position="287"/>
    </location>
</feature>
<dbReference type="PANTHER" id="PTHR46172">
    <property type="entry name" value="DNA POLYMERASE EPSILON SUBUNIT 3"/>
    <property type="match status" value="1"/>
</dbReference>
<evidence type="ECO:0000256" key="2">
    <source>
        <dbReference type="ARBA" id="ARBA00023242"/>
    </source>
</evidence>
<comment type="subcellular location">
    <subcellularLocation>
        <location evidence="1">Nucleus</location>
    </subcellularLocation>
</comment>
<proteinExistence type="predicted"/>
<dbReference type="InterPro" id="IPR009072">
    <property type="entry name" value="Histone-fold"/>
</dbReference>
<dbReference type="GO" id="GO:0031490">
    <property type="term" value="F:chromatin DNA binding"/>
    <property type="evidence" value="ECO:0007669"/>
    <property type="project" value="TreeGrafter"/>
</dbReference>
<dbReference type="EMBL" id="CAVNYO010000405">
    <property type="protein sequence ID" value="CAK5276092.1"/>
    <property type="molecule type" value="Genomic_DNA"/>
</dbReference>
<feature type="compositionally biased region" description="Acidic residues" evidence="5">
    <location>
        <begin position="239"/>
        <end position="259"/>
    </location>
</feature>
<dbReference type="GO" id="GO:0008622">
    <property type="term" value="C:epsilon DNA polymerase complex"/>
    <property type="evidence" value="ECO:0007669"/>
    <property type="project" value="TreeGrafter"/>
</dbReference>
<name>A0AAD2HLN9_9AGAR</name>
<dbReference type="CDD" id="cd22928">
    <property type="entry name" value="HFD_POLE3_DPB4"/>
    <property type="match status" value="1"/>
</dbReference>
<keyword evidence="2" id="KW-0539">Nucleus</keyword>
<dbReference type="Gene3D" id="1.10.20.10">
    <property type="entry name" value="Histone, subunit A"/>
    <property type="match status" value="1"/>
</dbReference>